<dbReference type="RefSeq" id="WP_344604330.1">
    <property type="nucleotide sequence ID" value="NZ_BAAAHE010000015.1"/>
</dbReference>
<proteinExistence type="predicted"/>
<dbReference type="InterPro" id="IPR026004">
    <property type="entry name" value="Septum_form"/>
</dbReference>
<feature type="region of interest" description="Disordered" evidence="1">
    <location>
        <begin position="30"/>
        <end position="57"/>
    </location>
</feature>
<dbReference type="EMBL" id="BAAAHE010000015">
    <property type="protein sequence ID" value="GAA0618224.1"/>
    <property type="molecule type" value="Genomic_DNA"/>
</dbReference>
<dbReference type="PROSITE" id="PS51257">
    <property type="entry name" value="PROKAR_LIPOPROTEIN"/>
    <property type="match status" value="1"/>
</dbReference>
<protein>
    <recommendedName>
        <fullName evidence="3">Septum formation-related domain-containing protein</fullName>
    </recommendedName>
</protein>
<feature type="chain" id="PRO_5047121636" description="Septum formation-related domain-containing protein" evidence="2">
    <location>
        <begin position="19"/>
        <end position="352"/>
    </location>
</feature>
<sequence length="352" mass="37687">MRRSIHLFRLASVTSALALSLTLSACGDDDDPDPVTQSSAAPSASASAASSAAATPAGGDHPLVGTCYTESSSSGPVRSSKVDCAQPHSAEVFAVIPNADELSKIRDLYKDTNSPERQAWRIWAEKACGQAFMRATGTTEWAKAIGLDPATQWVRPTSWTGIWTFSLSTVDEWAAGERVTLCTARAADLFAGITADDPKVPQVAGPWIQKIGAGPVPSVYNACKVYVAEGQPLKNARCEDPHWLEYAFDFDAADVFDDAFIQGLDPNNVTDEQWKTLDAVCAKAEAAVLGRERDEVRLTADVSEAVWNQKVWGQSLHAVSCVIRAEDSEHYDVVGSVVGIGDGEIKLAKVED</sequence>
<evidence type="ECO:0000256" key="1">
    <source>
        <dbReference type="SAM" id="MobiDB-lite"/>
    </source>
</evidence>
<dbReference type="Proteomes" id="UP001500957">
    <property type="component" value="Unassembled WGS sequence"/>
</dbReference>
<evidence type="ECO:0000313" key="5">
    <source>
        <dbReference type="Proteomes" id="UP001500957"/>
    </source>
</evidence>
<keyword evidence="2" id="KW-0732">Signal</keyword>
<accession>A0ABP3RWB9</accession>
<reference evidence="5" key="1">
    <citation type="journal article" date="2019" name="Int. J. Syst. Evol. Microbiol.">
        <title>The Global Catalogue of Microorganisms (GCM) 10K type strain sequencing project: providing services to taxonomists for standard genome sequencing and annotation.</title>
        <authorList>
            <consortium name="The Broad Institute Genomics Platform"/>
            <consortium name="The Broad Institute Genome Sequencing Center for Infectious Disease"/>
            <person name="Wu L."/>
            <person name="Ma J."/>
        </authorList>
    </citation>
    <scope>NUCLEOTIDE SEQUENCE [LARGE SCALE GENOMIC DNA]</scope>
    <source>
        <strain evidence="5">JCM 10671</strain>
    </source>
</reference>
<name>A0ABP3RWB9_9ACTN</name>
<dbReference type="Pfam" id="PF13845">
    <property type="entry name" value="Septum_form"/>
    <property type="match status" value="1"/>
</dbReference>
<evidence type="ECO:0000259" key="3">
    <source>
        <dbReference type="Pfam" id="PF13845"/>
    </source>
</evidence>
<organism evidence="4 5">
    <name type="scientific">Sporichthya brevicatena</name>
    <dbReference type="NCBI Taxonomy" id="171442"/>
    <lineage>
        <taxon>Bacteria</taxon>
        <taxon>Bacillati</taxon>
        <taxon>Actinomycetota</taxon>
        <taxon>Actinomycetes</taxon>
        <taxon>Sporichthyales</taxon>
        <taxon>Sporichthyaceae</taxon>
        <taxon>Sporichthya</taxon>
    </lineage>
</organism>
<feature type="compositionally biased region" description="Low complexity" evidence="1">
    <location>
        <begin position="38"/>
        <end position="57"/>
    </location>
</feature>
<gene>
    <name evidence="4" type="ORF">GCM10009547_20640</name>
</gene>
<feature type="domain" description="Septum formation-related" evidence="3">
    <location>
        <begin position="168"/>
        <end position="321"/>
    </location>
</feature>
<evidence type="ECO:0000313" key="4">
    <source>
        <dbReference type="EMBL" id="GAA0618224.1"/>
    </source>
</evidence>
<evidence type="ECO:0000256" key="2">
    <source>
        <dbReference type="SAM" id="SignalP"/>
    </source>
</evidence>
<keyword evidence="5" id="KW-1185">Reference proteome</keyword>
<feature type="signal peptide" evidence="2">
    <location>
        <begin position="1"/>
        <end position="18"/>
    </location>
</feature>
<comment type="caution">
    <text evidence="4">The sequence shown here is derived from an EMBL/GenBank/DDBJ whole genome shotgun (WGS) entry which is preliminary data.</text>
</comment>